<reference evidence="3 4" key="1">
    <citation type="submission" date="2020-03" db="EMBL/GenBank/DDBJ databases">
        <title>Propioniciclava sp. nov., isolated from Hydrophilus acuminatus.</title>
        <authorList>
            <person name="Hyun D.-W."/>
            <person name="Bae J.-W."/>
        </authorList>
    </citation>
    <scope>NUCLEOTIDE SEQUENCE [LARGE SCALE GENOMIC DNA]</scope>
    <source>
        <strain evidence="3 4">HDW11</strain>
    </source>
</reference>
<accession>A0A6G7Y4G8</accession>
<dbReference type="RefSeq" id="WP_166232005.1">
    <property type="nucleotide sequence ID" value="NZ_CP049865.1"/>
</dbReference>
<name>A0A6G7Y4G8_9ACTN</name>
<evidence type="ECO:0000256" key="1">
    <source>
        <dbReference type="SAM" id="MobiDB-lite"/>
    </source>
</evidence>
<evidence type="ECO:0000313" key="4">
    <source>
        <dbReference type="Proteomes" id="UP000501058"/>
    </source>
</evidence>
<dbReference type="Proteomes" id="UP000501058">
    <property type="component" value="Chromosome"/>
</dbReference>
<gene>
    <name evidence="3" type="ORF">G7070_03520</name>
</gene>
<keyword evidence="4" id="KW-1185">Reference proteome</keyword>
<feature type="compositionally biased region" description="Basic and acidic residues" evidence="1">
    <location>
        <begin position="24"/>
        <end position="49"/>
    </location>
</feature>
<organism evidence="3 4">
    <name type="scientific">Propioniciclava coleopterorum</name>
    <dbReference type="NCBI Taxonomy" id="2714937"/>
    <lineage>
        <taxon>Bacteria</taxon>
        <taxon>Bacillati</taxon>
        <taxon>Actinomycetota</taxon>
        <taxon>Actinomycetes</taxon>
        <taxon>Propionibacteriales</taxon>
        <taxon>Propionibacteriaceae</taxon>
        <taxon>Propioniciclava</taxon>
    </lineage>
</organism>
<proteinExistence type="predicted"/>
<dbReference type="InterPro" id="IPR024266">
    <property type="entry name" value="DUF3806"/>
</dbReference>
<protein>
    <submittedName>
        <fullName evidence="3">DUF3806 domain-containing protein</fullName>
    </submittedName>
</protein>
<feature type="domain" description="DUF3806" evidence="2">
    <location>
        <begin position="89"/>
        <end position="142"/>
    </location>
</feature>
<dbReference type="Pfam" id="PF12713">
    <property type="entry name" value="DUF3806"/>
    <property type="match status" value="1"/>
</dbReference>
<evidence type="ECO:0000259" key="2">
    <source>
        <dbReference type="Pfam" id="PF12713"/>
    </source>
</evidence>
<dbReference type="KEGG" id="prv:G7070_03520"/>
<feature type="region of interest" description="Disordered" evidence="1">
    <location>
        <begin position="1"/>
        <end position="51"/>
    </location>
</feature>
<evidence type="ECO:0000313" key="3">
    <source>
        <dbReference type="EMBL" id="QIK71521.1"/>
    </source>
</evidence>
<dbReference type="AlphaFoldDB" id="A0A6G7Y4G8"/>
<dbReference type="EMBL" id="CP049865">
    <property type="protein sequence ID" value="QIK71521.1"/>
    <property type="molecule type" value="Genomic_DNA"/>
</dbReference>
<sequence length="163" mass="17675">MRPPRRPGPGGRCVGRNPSPVGWRDAERGEPHARHRGDEPGRARLDRLADGPLSGLVDDPRALSDHFEAERAAWFALPEGERPDPNPLINAVGAALGTYLAGRLGLRWVVAADEYGTEAAVYRERDEVLLYPMNVVAKRWTPEPGSLAEVMAGVVGTIEGARP</sequence>